<dbReference type="Gene3D" id="1.20.120.440">
    <property type="entry name" value="YppE-like"/>
    <property type="match status" value="1"/>
</dbReference>
<dbReference type="AlphaFoldDB" id="A0A9Q2HEM2"/>
<evidence type="ECO:0000313" key="1">
    <source>
        <dbReference type="EMBL" id="MBB5175403.1"/>
    </source>
</evidence>
<protein>
    <recommendedName>
        <fullName evidence="3">DUF1798 domain-containing protein</fullName>
    </recommendedName>
</protein>
<sequence length="108" mass="12949">MNSDLKSSDLRMYLKEVKHKYETAQNGYNYSFENEIQPFLNYADKIATSIESISSDRYYNSDTKVKLSQQITELAMACHKKEFKTRLFNEKFKFISMWFNYIINKELI</sequence>
<dbReference type="Proteomes" id="UP000579136">
    <property type="component" value="Unassembled WGS sequence"/>
</dbReference>
<reference evidence="1 2" key="1">
    <citation type="submission" date="2020-08" db="EMBL/GenBank/DDBJ databases">
        <title>Genomic Encyclopedia of Type Strains, Phase IV (KMG-IV): sequencing the most valuable type-strain genomes for metagenomic binning, comparative biology and taxonomic classification.</title>
        <authorList>
            <person name="Goeker M."/>
        </authorList>
    </citation>
    <scope>NUCLEOTIDE SEQUENCE [LARGE SCALE GENOMIC DNA]</scope>
    <source>
        <strain evidence="1 2">DSM 19163</strain>
    </source>
</reference>
<dbReference type="EMBL" id="JACHHF010000001">
    <property type="protein sequence ID" value="MBB5175403.1"/>
    <property type="molecule type" value="Genomic_DNA"/>
</dbReference>
<dbReference type="InterPro" id="IPR023351">
    <property type="entry name" value="YppE-like_sf"/>
</dbReference>
<dbReference type="RefSeq" id="WP_183672824.1">
    <property type="nucleotide sequence ID" value="NZ_CBCRYX010000003.1"/>
</dbReference>
<evidence type="ECO:0008006" key="3">
    <source>
        <dbReference type="Google" id="ProtNLM"/>
    </source>
</evidence>
<dbReference type="SUPFAM" id="SSF140415">
    <property type="entry name" value="YppE-like"/>
    <property type="match status" value="1"/>
</dbReference>
<evidence type="ECO:0000313" key="2">
    <source>
        <dbReference type="Proteomes" id="UP000579136"/>
    </source>
</evidence>
<comment type="caution">
    <text evidence="1">The sequence shown here is derived from an EMBL/GenBank/DDBJ whole genome shotgun (WGS) entry which is preliminary data.</text>
</comment>
<accession>A0A9Q2HEM2</accession>
<proteinExistence type="predicted"/>
<gene>
    <name evidence="1" type="ORF">HNQ45_000261</name>
</gene>
<keyword evidence="2" id="KW-1185">Reference proteome</keyword>
<name>A0A9Q2HEM2_9STAP</name>
<organism evidence="1 2">
    <name type="scientific">Nosocomiicoccus ampullae</name>
    <dbReference type="NCBI Taxonomy" id="489910"/>
    <lineage>
        <taxon>Bacteria</taxon>
        <taxon>Bacillati</taxon>
        <taxon>Bacillota</taxon>
        <taxon>Bacilli</taxon>
        <taxon>Bacillales</taxon>
        <taxon>Staphylococcaceae</taxon>
        <taxon>Nosocomiicoccus</taxon>
    </lineage>
</organism>